<evidence type="ECO:0000313" key="1">
    <source>
        <dbReference type="EMBL" id="ART20086.1"/>
    </source>
</evidence>
<accession>A0A2Z2IVS0</accession>
<proteinExistence type="predicted"/>
<name>A0A2Z2IVS0_CORST</name>
<evidence type="ECO:0008006" key="3">
    <source>
        <dbReference type="Google" id="ProtNLM"/>
    </source>
</evidence>
<evidence type="ECO:0000313" key="2">
    <source>
        <dbReference type="Proteomes" id="UP000250197"/>
    </source>
</evidence>
<reference evidence="1 2" key="1">
    <citation type="submission" date="2017-05" db="EMBL/GenBank/DDBJ databases">
        <title>Complete genome sequence of Corynebacterium striatum KC-Na-1 isolated from Neophocaena asiaeorientalis in Korea.</title>
        <authorList>
            <person name="Kim J.H."/>
            <person name="Lee K."/>
        </authorList>
    </citation>
    <scope>NUCLEOTIDE SEQUENCE [LARGE SCALE GENOMIC DNA]</scope>
    <source>
        <strain evidence="1 2">KC-Na-01</strain>
    </source>
</reference>
<sequence length="69" mass="7961">MRRTPDTNNTVPSFIRLNEFAAQSGLSKKQVKTMILRKEIRARKLNPKRNSPWLIPSSELRRLVEEAAA</sequence>
<gene>
    <name evidence="1" type="ORF">CBE89_00130</name>
</gene>
<protein>
    <recommendedName>
        <fullName evidence="3">DNA-binding protein</fullName>
    </recommendedName>
</protein>
<organism evidence="1 2">
    <name type="scientific">Corynebacterium striatum</name>
    <dbReference type="NCBI Taxonomy" id="43770"/>
    <lineage>
        <taxon>Bacteria</taxon>
        <taxon>Bacillati</taxon>
        <taxon>Actinomycetota</taxon>
        <taxon>Actinomycetes</taxon>
        <taxon>Mycobacteriales</taxon>
        <taxon>Corynebacteriaceae</taxon>
        <taxon>Corynebacterium</taxon>
    </lineage>
</organism>
<dbReference type="KEGG" id="cstr:CBE89_00130"/>
<dbReference type="EMBL" id="CP021252">
    <property type="protein sequence ID" value="ART20086.1"/>
    <property type="molecule type" value="Genomic_DNA"/>
</dbReference>
<dbReference type="Proteomes" id="UP000250197">
    <property type="component" value="Chromosome"/>
</dbReference>
<dbReference type="AlphaFoldDB" id="A0A2Z2IVS0"/>